<dbReference type="Proteomes" id="UP000027265">
    <property type="component" value="Unassembled WGS sequence"/>
</dbReference>
<dbReference type="InParanoid" id="A0A067QB61"/>
<organism evidence="1 2">
    <name type="scientific">Jaapia argillacea MUCL 33604</name>
    <dbReference type="NCBI Taxonomy" id="933084"/>
    <lineage>
        <taxon>Eukaryota</taxon>
        <taxon>Fungi</taxon>
        <taxon>Dikarya</taxon>
        <taxon>Basidiomycota</taxon>
        <taxon>Agaricomycotina</taxon>
        <taxon>Agaricomycetes</taxon>
        <taxon>Agaricomycetidae</taxon>
        <taxon>Jaapiales</taxon>
        <taxon>Jaapiaceae</taxon>
        <taxon>Jaapia</taxon>
    </lineage>
</organism>
<dbReference type="HOGENOM" id="CLU_1253261_0_0_1"/>
<dbReference type="EMBL" id="KL197715">
    <property type="protein sequence ID" value="KDQ59816.1"/>
    <property type="molecule type" value="Genomic_DNA"/>
</dbReference>
<proteinExistence type="predicted"/>
<name>A0A067QB61_9AGAM</name>
<evidence type="ECO:0000313" key="2">
    <source>
        <dbReference type="Proteomes" id="UP000027265"/>
    </source>
</evidence>
<dbReference type="AlphaFoldDB" id="A0A067QB61"/>
<dbReference type="OrthoDB" id="5983317at2759"/>
<keyword evidence="2" id="KW-1185">Reference proteome</keyword>
<evidence type="ECO:0000313" key="1">
    <source>
        <dbReference type="EMBL" id="KDQ59816.1"/>
    </source>
</evidence>
<protein>
    <submittedName>
        <fullName evidence="1">Uncharacterized protein</fullName>
    </submittedName>
</protein>
<sequence>MSTAPSAYVVGSALLTFPKGFTKQNQDAVINTILLADLASNKRFGTESSQRYAFFLDVAETVGLKKESLNPHQSIPNEGSTAVNELVITTLQQALPDSELSSIKDTIQALESGNNFPAKLFDEQATGTSSGKQAIFGIGSCRMDGSNPSCTFNYFDFTFSGPTTSSQGVLFRAINQSDAVSG</sequence>
<gene>
    <name evidence="1" type="ORF">JAAARDRAFT_192275</name>
</gene>
<reference evidence="2" key="1">
    <citation type="journal article" date="2014" name="Proc. Natl. Acad. Sci. U.S.A.">
        <title>Extensive sampling of basidiomycete genomes demonstrates inadequacy of the white-rot/brown-rot paradigm for wood decay fungi.</title>
        <authorList>
            <person name="Riley R."/>
            <person name="Salamov A.A."/>
            <person name="Brown D.W."/>
            <person name="Nagy L.G."/>
            <person name="Floudas D."/>
            <person name="Held B.W."/>
            <person name="Levasseur A."/>
            <person name="Lombard V."/>
            <person name="Morin E."/>
            <person name="Otillar R."/>
            <person name="Lindquist E.A."/>
            <person name="Sun H."/>
            <person name="LaButti K.M."/>
            <person name="Schmutz J."/>
            <person name="Jabbour D."/>
            <person name="Luo H."/>
            <person name="Baker S.E."/>
            <person name="Pisabarro A.G."/>
            <person name="Walton J.D."/>
            <person name="Blanchette R.A."/>
            <person name="Henrissat B."/>
            <person name="Martin F."/>
            <person name="Cullen D."/>
            <person name="Hibbett D.S."/>
            <person name="Grigoriev I.V."/>
        </authorList>
    </citation>
    <scope>NUCLEOTIDE SEQUENCE [LARGE SCALE GENOMIC DNA]</scope>
    <source>
        <strain evidence="2">MUCL 33604</strain>
    </source>
</reference>
<accession>A0A067QB61</accession>